<comment type="caution">
    <text evidence="1">The sequence shown here is derived from an EMBL/GenBank/DDBJ whole genome shotgun (WGS) entry which is preliminary data.</text>
</comment>
<dbReference type="Proteomes" id="UP000827976">
    <property type="component" value="Chromosome 15"/>
</dbReference>
<accession>A0ACB7UKX8</accession>
<gene>
    <name evidence="1" type="ORF">IHE45_15G041000</name>
</gene>
<evidence type="ECO:0000313" key="2">
    <source>
        <dbReference type="Proteomes" id="UP000827976"/>
    </source>
</evidence>
<proteinExistence type="predicted"/>
<organism evidence="1 2">
    <name type="scientific">Dioscorea alata</name>
    <name type="common">Purple yam</name>
    <dbReference type="NCBI Taxonomy" id="55571"/>
    <lineage>
        <taxon>Eukaryota</taxon>
        <taxon>Viridiplantae</taxon>
        <taxon>Streptophyta</taxon>
        <taxon>Embryophyta</taxon>
        <taxon>Tracheophyta</taxon>
        <taxon>Spermatophyta</taxon>
        <taxon>Magnoliopsida</taxon>
        <taxon>Liliopsida</taxon>
        <taxon>Dioscoreales</taxon>
        <taxon>Dioscoreaceae</taxon>
        <taxon>Dioscorea</taxon>
    </lineage>
</organism>
<dbReference type="EMBL" id="CM037025">
    <property type="protein sequence ID" value="KAH7661106.1"/>
    <property type="molecule type" value="Genomic_DNA"/>
</dbReference>
<sequence>MQNYEAVMLLRGWEDAIICRAFPLTLTENASIWFNNLKEGSISNFNQLRKEFIDAFLNNARRKKVASYLLTIKQEEKKSLKDYVERFRAAILEVQDLQATVAVSKMLQGTRSRDFQKSLSLDQPLTLGDLFNRDNKFILSEDVIRHINAENRDKKRKDRDDTNDEGRKIGRENEHRQVPKLKFEHFTPLSQPHSAILVSIEGFGLLTFPTKANKTMSKFTDACCRFHKTHGHLTDRCRELMNEIESLVSQGKLNRFVYSETWRNKKPSYSKKERYEDNKVMNDKKDSKMRGKTPTLDNKPSYPAIHVIIGGETLAEETSSSRKAYAMKAMKLITS</sequence>
<reference evidence="2" key="1">
    <citation type="journal article" date="2022" name="Nat. Commun.">
        <title>Chromosome evolution and the genetic basis of agronomically important traits in greater yam.</title>
        <authorList>
            <person name="Bredeson J.V."/>
            <person name="Lyons J.B."/>
            <person name="Oniyinde I.O."/>
            <person name="Okereke N.R."/>
            <person name="Kolade O."/>
            <person name="Nnabue I."/>
            <person name="Nwadili C.O."/>
            <person name="Hribova E."/>
            <person name="Parker M."/>
            <person name="Nwogha J."/>
            <person name="Shu S."/>
            <person name="Carlson J."/>
            <person name="Kariba R."/>
            <person name="Muthemba S."/>
            <person name="Knop K."/>
            <person name="Barton G.J."/>
            <person name="Sherwood A.V."/>
            <person name="Lopez-Montes A."/>
            <person name="Asiedu R."/>
            <person name="Jamnadass R."/>
            <person name="Muchugi A."/>
            <person name="Goodstein D."/>
            <person name="Egesi C.N."/>
            <person name="Featherston J."/>
            <person name="Asfaw A."/>
            <person name="Simpson G.G."/>
            <person name="Dolezel J."/>
            <person name="Hendre P.S."/>
            <person name="Van Deynze A."/>
            <person name="Kumar P.L."/>
            <person name="Obidiegwu J.E."/>
            <person name="Bhattacharjee R."/>
            <person name="Rokhsar D.S."/>
        </authorList>
    </citation>
    <scope>NUCLEOTIDE SEQUENCE [LARGE SCALE GENOMIC DNA]</scope>
    <source>
        <strain evidence="2">cv. TDa95/00328</strain>
    </source>
</reference>
<protein>
    <submittedName>
        <fullName evidence="1">Retrovirus capsid C-terminal protein</fullName>
    </submittedName>
</protein>
<name>A0ACB7UKX8_DIOAL</name>
<evidence type="ECO:0000313" key="1">
    <source>
        <dbReference type="EMBL" id="KAH7661106.1"/>
    </source>
</evidence>
<keyword evidence="2" id="KW-1185">Reference proteome</keyword>